<keyword evidence="2 9" id="KW-0378">Hydrolase</keyword>
<evidence type="ECO:0000256" key="5">
    <source>
        <dbReference type="ARBA" id="ARBA00023277"/>
    </source>
</evidence>
<evidence type="ECO:0000256" key="9">
    <source>
        <dbReference type="RuleBase" id="RU361186"/>
    </source>
</evidence>
<evidence type="ECO:0000256" key="8">
    <source>
        <dbReference type="PROSITE-ProRule" id="PRU10057"/>
    </source>
</evidence>
<keyword evidence="6 9" id="KW-0326">Glycosidase</keyword>
<keyword evidence="7 9" id="KW-0624">Polysaccharide degradation</keyword>
<keyword evidence="11" id="KW-1185">Reference proteome</keyword>
<organism evidence="10 11">
    <name type="scientific">Streptomyces monticola</name>
    <dbReference type="NCBI Taxonomy" id="2666263"/>
    <lineage>
        <taxon>Bacteria</taxon>
        <taxon>Bacillati</taxon>
        <taxon>Actinomycetota</taxon>
        <taxon>Actinomycetes</taxon>
        <taxon>Kitasatosporales</taxon>
        <taxon>Streptomycetaceae</taxon>
        <taxon>Streptomyces</taxon>
    </lineage>
</organism>
<dbReference type="Gene3D" id="3.20.20.40">
    <property type="entry name" value="1, 4-beta cellobiohydrolase"/>
    <property type="match status" value="1"/>
</dbReference>
<evidence type="ECO:0000256" key="7">
    <source>
        <dbReference type="ARBA" id="ARBA00023326"/>
    </source>
</evidence>
<dbReference type="InterPro" id="IPR016288">
    <property type="entry name" value="Beta_cellobiohydrolase"/>
</dbReference>
<feature type="chain" id="PRO_5044961140" description="Glucanase" evidence="9">
    <location>
        <begin position="28"/>
        <end position="321"/>
    </location>
</feature>
<proteinExistence type="inferred from homology"/>
<protein>
    <recommendedName>
        <fullName evidence="9">Glucanase</fullName>
        <ecNumber evidence="9">3.2.1.-</ecNumber>
    </recommendedName>
</protein>
<gene>
    <name evidence="10" type="ORF">ACFQVC_08785</name>
</gene>
<comment type="similarity">
    <text evidence="9">Belongs to the glycosyl hydrolase family 6.</text>
</comment>
<evidence type="ECO:0000256" key="6">
    <source>
        <dbReference type="ARBA" id="ARBA00023295"/>
    </source>
</evidence>
<evidence type="ECO:0000313" key="10">
    <source>
        <dbReference type="EMBL" id="MFC7304302.1"/>
    </source>
</evidence>
<evidence type="ECO:0000256" key="2">
    <source>
        <dbReference type="ARBA" id="ARBA00022801"/>
    </source>
</evidence>
<dbReference type="PRINTS" id="PR00733">
    <property type="entry name" value="GLHYDRLASE6"/>
</dbReference>
<keyword evidence="3 9" id="KW-0136">Cellulose degradation</keyword>
<reference evidence="11" key="1">
    <citation type="journal article" date="2019" name="Int. J. Syst. Evol. Microbiol.">
        <title>The Global Catalogue of Microorganisms (GCM) 10K type strain sequencing project: providing services to taxonomists for standard genome sequencing and annotation.</title>
        <authorList>
            <consortium name="The Broad Institute Genomics Platform"/>
            <consortium name="The Broad Institute Genome Sequencing Center for Infectious Disease"/>
            <person name="Wu L."/>
            <person name="Ma J."/>
        </authorList>
    </citation>
    <scope>NUCLEOTIDE SEQUENCE [LARGE SCALE GENOMIC DNA]</scope>
    <source>
        <strain evidence="11">SYNS20</strain>
    </source>
</reference>
<dbReference type="Pfam" id="PF01341">
    <property type="entry name" value="Glyco_hydro_6"/>
    <property type="match status" value="1"/>
</dbReference>
<comment type="caution">
    <text evidence="10">The sequence shown here is derived from an EMBL/GenBank/DDBJ whole genome shotgun (WGS) entry which is preliminary data.</text>
</comment>
<dbReference type="EC" id="3.2.1.-" evidence="9"/>
<evidence type="ECO:0000313" key="11">
    <source>
        <dbReference type="Proteomes" id="UP001596523"/>
    </source>
</evidence>
<dbReference type="InterPro" id="IPR036434">
    <property type="entry name" value="Beta_cellobiohydrolase_sf"/>
</dbReference>
<evidence type="ECO:0000256" key="1">
    <source>
        <dbReference type="ARBA" id="ARBA00022729"/>
    </source>
</evidence>
<feature type="active site" description="Proton donor" evidence="8">
    <location>
        <position position="149"/>
    </location>
</feature>
<dbReference type="PANTHER" id="PTHR34876">
    <property type="match status" value="1"/>
</dbReference>
<dbReference type="SUPFAM" id="SSF51989">
    <property type="entry name" value="Glycosyl hydrolases family 6, cellulases"/>
    <property type="match status" value="1"/>
</dbReference>
<dbReference type="RefSeq" id="WP_381828544.1">
    <property type="nucleotide sequence ID" value="NZ_JBHTCF010000003.1"/>
</dbReference>
<dbReference type="PROSITE" id="PS00656">
    <property type="entry name" value="GLYCOSYL_HYDROL_F6_2"/>
    <property type="match status" value="1"/>
</dbReference>
<dbReference type="PANTHER" id="PTHR34876:SF4">
    <property type="entry name" value="1,4-BETA-D-GLUCAN CELLOBIOHYDROLASE C-RELATED"/>
    <property type="match status" value="1"/>
</dbReference>
<keyword evidence="5 9" id="KW-0119">Carbohydrate metabolism</keyword>
<keyword evidence="4" id="KW-1015">Disulfide bond</keyword>
<accession>A0ABW2JES2</accession>
<evidence type="ECO:0000256" key="3">
    <source>
        <dbReference type="ARBA" id="ARBA00023001"/>
    </source>
</evidence>
<dbReference type="EMBL" id="JBHTCF010000003">
    <property type="protein sequence ID" value="MFC7304302.1"/>
    <property type="molecule type" value="Genomic_DNA"/>
</dbReference>
<evidence type="ECO:0000256" key="4">
    <source>
        <dbReference type="ARBA" id="ARBA00023157"/>
    </source>
</evidence>
<sequence>MPRYRRALLSLLLAVPLVLGAPAVAHADSPVAMTSGFYVDPGSSPASWVAANPSDGRAAAIKDDIANKPMARWFGSWSGTIGTATGAFVGSADAVDKLPVLVAYNIPNRDICGGHSGGGAGSPSAYNTWIAAFADGIGARPALVILEPDALGDTSCMTQAQIAERNALLNNAITQFNQKAPNTWVYLDAGNPAWLSADTMARHLNDAGASRAHGFSLNVSNYHTTGVNTAYGDSINTRLKAAYGYTKPYTIDTSRNGNGSNGQWCNPAGRKIGTPSRLGGGAEMLLWVKTPGESDGNCGVGSGSVAGQFLPEVAYRMIYGY</sequence>
<name>A0ABW2JES2_9ACTN</name>
<feature type="signal peptide" evidence="9">
    <location>
        <begin position="1"/>
        <end position="27"/>
    </location>
</feature>
<dbReference type="Proteomes" id="UP001596523">
    <property type="component" value="Unassembled WGS sequence"/>
</dbReference>
<dbReference type="PIRSF" id="PIRSF001100">
    <property type="entry name" value="Beta_cellobiohydrolase"/>
    <property type="match status" value="1"/>
</dbReference>
<dbReference type="GO" id="GO:0016787">
    <property type="term" value="F:hydrolase activity"/>
    <property type="evidence" value="ECO:0007669"/>
    <property type="project" value="UniProtKB-KW"/>
</dbReference>
<dbReference type="InterPro" id="IPR001524">
    <property type="entry name" value="Glyco_hydro_6_CS"/>
</dbReference>
<keyword evidence="1 9" id="KW-0732">Signal</keyword>